<comment type="subcellular location">
    <subcellularLocation>
        <location evidence="1">Membrane</location>
        <topology evidence="1">Single-pass type II membrane protein</topology>
    </subcellularLocation>
</comment>
<keyword evidence="2" id="KW-0328">Glycosyltransferase</keyword>
<feature type="region of interest" description="Disordered" evidence="6">
    <location>
        <begin position="188"/>
        <end position="226"/>
    </location>
</feature>
<name>A0A2R6Q2L7_ACTCC</name>
<feature type="compositionally biased region" description="Pro residues" evidence="6">
    <location>
        <begin position="194"/>
        <end position="208"/>
    </location>
</feature>
<dbReference type="EMBL" id="NKQK01000020">
    <property type="protein sequence ID" value="PSS01118.1"/>
    <property type="molecule type" value="Genomic_DNA"/>
</dbReference>
<keyword evidence="5" id="KW-0325">Glycoprotein</keyword>
<organism evidence="7 8">
    <name type="scientific">Actinidia chinensis var. chinensis</name>
    <name type="common">Chinese soft-hair kiwi</name>
    <dbReference type="NCBI Taxonomy" id="1590841"/>
    <lineage>
        <taxon>Eukaryota</taxon>
        <taxon>Viridiplantae</taxon>
        <taxon>Streptophyta</taxon>
        <taxon>Embryophyta</taxon>
        <taxon>Tracheophyta</taxon>
        <taxon>Spermatophyta</taxon>
        <taxon>Magnoliopsida</taxon>
        <taxon>eudicotyledons</taxon>
        <taxon>Gunneridae</taxon>
        <taxon>Pentapetalae</taxon>
        <taxon>asterids</taxon>
        <taxon>Ericales</taxon>
        <taxon>Actinidiaceae</taxon>
        <taxon>Actinidia</taxon>
    </lineage>
</organism>
<dbReference type="GO" id="GO:0016020">
    <property type="term" value="C:membrane"/>
    <property type="evidence" value="ECO:0007669"/>
    <property type="project" value="UniProtKB-SubCell"/>
</dbReference>
<dbReference type="InParanoid" id="A0A2R6Q2L7"/>
<dbReference type="InterPro" id="IPR044174">
    <property type="entry name" value="BC10-like"/>
</dbReference>
<dbReference type="OMA" id="HVDPTQK"/>
<dbReference type="PANTHER" id="PTHR31042:SF60">
    <property type="entry name" value="CORE-2_I-BRANCHING BETA-1,6-N-ACETYLGLUCOSAMINYLTRANSFERASE FAMILY PROTEIN"/>
    <property type="match status" value="1"/>
</dbReference>
<dbReference type="AlphaFoldDB" id="A0A2R6Q2L7"/>
<evidence type="ECO:0000313" key="8">
    <source>
        <dbReference type="Proteomes" id="UP000241394"/>
    </source>
</evidence>
<proteinExistence type="predicted"/>
<keyword evidence="3" id="KW-0808">Transferase</keyword>
<evidence type="ECO:0000256" key="1">
    <source>
        <dbReference type="ARBA" id="ARBA00004606"/>
    </source>
</evidence>
<comment type="caution">
    <text evidence="7">The sequence shown here is derived from an EMBL/GenBank/DDBJ whole genome shotgun (WGS) entry which is preliminary data.</text>
</comment>
<keyword evidence="4" id="KW-0472">Membrane</keyword>
<sequence>MLCASLARSPPSIHHTLKSGHPHPIPLLSPVESIKSMLSPSPLSLFCALLLCLPLAIVFTINTPLITTANHGGTSTIAVGVVPTTNKTRLNPVTALGPTIKKQEKSKNTTTTHTPPPPPTPPPEEDDKPLIPSPEKEEEDKLLLRPVAEFDPNPPDTTITPPPSPKENDKPMILSPEEDDEYKLLIRRVSGSDPSPPDTTTTPPPLPPPKEDFKPFIPSPEEEEEDKLLLRRAAGSNPDPSSPRKLAFMFLTTSPLPFAPIWEMFFNQTPTELYNIYIHAEPRIRYDPPFSGVFANRVIPDSKPTQRYSPTLISAARRLLARALLHDPSNSMFALLSPACIPLHSFHFTYQTLVGSNQSFIEVLKNERGAYDRWAARGKHAMLPEVPLEEFRIGSQFFVLTRKHARMVVRDTRLWEKFKLPCLHKYTCYPEEHYFATLLHMEDPRGCVPATLTHVDWKGRRDGHPRTYTAGQLGPDLIHAFRRDRPRYGDCGTNGSDSSVTERRDPFLFARKFSSDSLQPLLRIANDVLFQD</sequence>
<reference evidence="8" key="2">
    <citation type="journal article" date="2018" name="BMC Genomics">
        <title>A manually annotated Actinidia chinensis var. chinensis (kiwifruit) genome highlights the challenges associated with draft genomes and gene prediction in plants.</title>
        <authorList>
            <person name="Pilkington S.M."/>
            <person name="Crowhurst R."/>
            <person name="Hilario E."/>
            <person name="Nardozza S."/>
            <person name="Fraser L."/>
            <person name="Peng Y."/>
            <person name="Gunaseelan K."/>
            <person name="Simpson R."/>
            <person name="Tahir J."/>
            <person name="Deroles S.C."/>
            <person name="Templeton K."/>
            <person name="Luo Z."/>
            <person name="Davy M."/>
            <person name="Cheng C."/>
            <person name="McNeilage M."/>
            <person name="Scaglione D."/>
            <person name="Liu Y."/>
            <person name="Zhang Q."/>
            <person name="Datson P."/>
            <person name="De Silva N."/>
            <person name="Gardiner S.E."/>
            <person name="Bassett H."/>
            <person name="Chagne D."/>
            <person name="McCallum J."/>
            <person name="Dzierzon H."/>
            <person name="Deng C."/>
            <person name="Wang Y.Y."/>
            <person name="Barron L."/>
            <person name="Manako K."/>
            <person name="Bowen J."/>
            <person name="Foster T.M."/>
            <person name="Erridge Z.A."/>
            <person name="Tiffin H."/>
            <person name="Waite C.N."/>
            <person name="Davies K.M."/>
            <person name="Grierson E.P."/>
            <person name="Laing W.A."/>
            <person name="Kirk R."/>
            <person name="Chen X."/>
            <person name="Wood M."/>
            <person name="Montefiori M."/>
            <person name="Brummell D.A."/>
            <person name="Schwinn K.E."/>
            <person name="Catanach A."/>
            <person name="Fullerton C."/>
            <person name="Li D."/>
            <person name="Meiyalaghan S."/>
            <person name="Nieuwenhuizen N."/>
            <person name="Read N."/>
            <person name="Prakash R."/>
            <person name="Hunter D."/>
            <person name="Zhang H."/>
            <person name="McKenzie M."/>
            <person name="Knabel M."/>
            <person name="Harris A."/>
            <person name="Allan A.C."/>
            <person name="Gleave A."/>
            <person name="Chen A."/>
            <person name="Janssen B.J."/>
            <person name="Plunkett B."/>
            <person name="Ampomah-Dwamena C."/>
            <person name="Voogd C."/>
            <person name="Leif D."/>
            <person name="Lafferty D."/>
            <person name="Souleyre E.J.F."/>
            <person name="Varkonyi-Gasic E."/>
            <person name="Gambi F."/>
            <person name="Hanley J."/>
            <person name="Yao J.L."/>
            <person name="Cheung J."/>
            <person name="David K.M."/>
            <person name="Warren B."/>
            <person name="Marsh K."/>
            <person name="Snowden K.C."/>
            <person name="Lin-Wang K."/>
            <person name="Brian L."/>
            <person name="Martinez-Sanchez M."/>
            <person name="Wang M."/>
            <person name="Ileperuma N."/>
            <person name="Macnee N."/>
            <person name="Campin R."/>
            <person name="McAtee P."/>
            <person name="Drummond R.S.M."/>
            <person name="Espley R.V."/>
            <person name="Ireland H.S."/>
            <person name="Wu R."/>
            <person name="Atkinson R.G."/>
            <person name="Karunairetnam S."/>
            <person name="Bulley S."/>
            <person name="Chunkath S."/>
            <person name="Hanley Z."/>
            <person name="Storey R."/>
            <person name="Thrimawithana A.H."/>
            <person name="Thomson S."/>
            <person name="David C."/>
            <person name="Testolin R."/>
            <person name="Huang H."/>
            <person name="Hellens R.P."/>
            <person name="Schaffer R.J."/>
        </authorList>
    </citation>
    <scope>NUCLEOTIDE SEQUENCE [LARGE SCALE GENOMIC DNA]</scope>
    <source>
        <strain evidence="8">cv. Red5</strain>
    </source>
</reference>
<dbReference type="InterPro" id="IPR003406">
    <property type="entry name" value="Glyco_trans_14"/>
</dbReference>
<feature type="compositionally biased region" description="Pro residues" evidence="6">
    <location>
        <begin position="152"/>
        <end position="165"/>
    </location>
</feature>
<dbReference type="FunCoup" id="A0A2R6Q2L7">
    <property type="interactions" value="76"/>
</dbReference>
<feature type="region of interest" description="Disordered" evidence="6">
    <location>
        <begin position="88"/>
        <end position="174"/>
    </location>
</feature>
<accession>A0A2R6Q2L7</accession>
<dbReference type="OrthoDB" id="191334at2759"/>
<evidence type="ECO:0000256" key="5">
    <source>
        <dbReference type="ARBA" id="ARBA00023180"/>
    </source>
</evidence>
<evidence type="ECO:0000313" key="7">
    <source>
        <dbReference type="EMBL" id="PSS01118.1"/>
    </source>
</evidence>
<evidence type="ECO:0000256" key="4">
    <source>
        <dbReference type="ARBA" id="ARBA00023136"/>
    </source>
</evidence>
<dbReference type="GO" id="GO:0016757">
    <property type="term" value="F:glycosyltransferase activity"/>
    <property type="evidence" value="ECO:0007669"/>
    <property type="project" value="UniProtKB-KW"/>
</dbReference>
<dbReference type="Proteomes" id="UP000241394">
    <property type="component" value="Chromosome LG20"/>
</dbReference>
<keyword evidence="8" id="KW-1185">Reference proteome</keyword>
<reference evidence="7 8" key="1">
    <citation type="submission" date="2017-07" db="EMBL/GenBank/DDBJ databases">
        <title>An improved, manually edited Actinidia chinensis var. chinensis (kiwifruit) genome highlights the challenges associated with draft genomes and gene prediction in plants.</title>
        <authorList>
            <person name="Pilkington S."/>
            <person name="Crowhurst R."/>
            <person name="Hilario E."/>
            <person name="Nardozza S."/>
            <person name="Fraser L."/>
            <person name="Peng Y."/>
            <person name="Gunaseelan K."/>
            <person name="Simpson R."/>
            <person name="Tahir J."/>
            <person name="Deroles S."/>
            <person name="Templeton K."/>
            <person name="Luo Z."/>
            <person name="Davy M."/>
            <person name="Cheng C."/>
            <person name="Mcneilage M."/>
            <person name="Scaglione D."/>
            <person name="Liu Y."/>
            <person name="Zhang Q."/>
            <person name="Datson P."/>
            <person name="De Silva N."/>
            <person name="Gardiner S."/>
            <person name="Bassett H."/>
            <person name="Chagne D."/>
            <person name="Mccallum J."/>
            <person name="Dzierzon H."/>
            <person name="Deng C."/>
            <person name="Wang Y.-Y."/>
            <person name="Barron N."/>
            <person name="Manako K."/>
            <person name="Bowen J."/>
            <person name="Foster T."/>
            <person name="Erridge Z."/>
            <person name="Tiffin H."/>
            <person name="Waite C."/>
            <person name="Davies K."/>
            <person name="Grierson E."/>
            <person name="Laing W."/>
            <person name="Kirk R."/>
            <person name="Chen X."/>
            <person name="Wood M."/>
            <person name="Montefiori M."/>
            <person name="Brummell D."/>
            <person name="Schwinn K."/>
            <person name="Catanach A."/>
            <person name="Fullerton C."/>
            <person name="Li D."/>
            <person name="Meiyalaghan S."/>
            <person name="Nieuwenhuizen N."/>
            <person name="Read N."/>
            <person name="Prakash R."/>
            <person name="Hunter D."/>
            <person name="Zhang H."/>
            <person name="Mckenzie M."/>
            <person name="Knabel M."/>
            <person name="Harris A."/>
            <person name="Allan A."/>
            <person name="Chen A."/>
            <person name="Janssen B."/>
            <person name="Plunkett B."/>
            <person name="Dwamena C."/>
            <person name="Voogd C."/>
            <person name="Leif D."/>
            <person name="Lafferty D."/>
            <person name="Souleyre E."/>
            <person name="Varkonyi-Gasic E."/>
            <person name="Gambi F."/>
            <person name="Hanley J."/>
            <person name="Yao J.-L."/>
            <person name="Cheung J."/>
            <person name="David K."/>
            <person name="Warren B."/>
            <person name="Marsh K."/>
            <person name="Snowden K."/>
            <person name="Lin-Wang K."/>
            <person name="Brian L."/>
            <person name="Martinez-Sanchez M."/>
            <person name="Wang M."/>
            <person name="Ileperuma N."/>
            <person name="Macnee N."/>
            <person name="Campin R."/>
            <person name="Mcatee P."/>
            <person name="Drummond R."/>
            <person name="Espley R."/>
            <person name="Ireland H."/>
            <person name="Wu R."/>
            <person name="Atkinson R."/>
            <person name="Karunairetnam S."/>
            <person name="Bulley S."/>
            <person name="Chunkath S."/>
            <person name="Hanley Z."/>
            <person name="Storey R."/>
            <person name="Thrimawithana A."/>
            <person name="Thomson S."/>
            <person name="David C."/>
            <person name="Testolin R."/>
        </authorList>
    </citation>
    <scope>NUCLEOTIDE SEQUENCE [LARGE SCALE GENOMIC DNA]</scope>
    <source>
        <strain evidence="8">cv. Red5</strain>
        <tissue evidence="7">Young leaf</tissue>
    </source>
</reference>
<dbReference type="Pfam" id="PF02485">
    <property type="entry name" value="Branch"/>
    <property type="match status" value="1"/>
</dbReference>
<evidence type="ECO:0000256" key="6">
    <source>
        <dbReference type="SAM" id="MobiDB-lite"/>
    </source>
</evidence>
<protein>
    <submittedName>
        <fullName evidence="7">Beta-1,3-galactosyl-O-glycosyl-glycoprotein like</fullName>
    </submittedName>
</protein>
<gene>
    <name evidence="7" type="ORF">CEY00_Acc22476</name>
</gene>
<evidence type="ECO:0000256" key="2">
    <source>
        <dbReference type="ARBA" id="ARBA00022676"/>
    </source>
</evidence>
<dbReference type="Gramene" id="PSS01118">
    <property type="protein sequence ID" value="PSS01118"/>
    <property type="gene ID" value="CEY00_Acc22476"/>
</dbReference>
<evidence type="ECO:0000256" key="3">
    <source>
        <dbReference type="ARBA" id="ARBA00022679"/>
    </source>
</evidence>
<dbReference type="PANTHER" id="PTHR31042">
    <property type="entry name" value="CORE-2/I-BRANCHING BETA-1,6-N-ACETYLGLUCOSAMINYLTRANSFERASE FAMILY PROTEIN-RELATED"/>
    <property type="match status" value="1"/>
</dbReference>